<dbReference type="InParanoid" id="A0A6P8ICR1"/>
<dbReference type="RefSeq" id="XP_031563627.1">
    <property type="nucleotide sequence ID" value="XM_031707767.1"/>
</dbReference>
<feature type="compositionally biased region" description="Polar residues" evidence="12">
    <location>
        <begin position="67"/>
        <end position="80"/>
    </location>
</feature>
<evidence type="ECO:0000256" key="9">
    <source>
        <dbReference type="ARBA" id="ARBA00023306"/>
    </source>
</evidence>
<evidence type="ECO:0000313" key="14">
    <source>
        <dbReference type="RefSeq" id="XP_031563627.1"/>
    </source>
</evidence>
<dbReference type="PANTHER" id="PTHR28672">
    <property type="entry name" value="ANAPHASE-PROMOTING COMPLEX SUBUNIT 13"/>
    <property type="match status" value="1"/>
</dbReference>
<evidence type="ECO:0000313" key="13">
    <source>
        <dbReference type="Proteomes" id="UP000515163"/>
    </source>
</evidence>
<dbReference type="FunCoup" id="A0A6P8ICR1">
    <property type="interactions" value="266"/>
</dbReference>
<comment type="subcellular location">
    <subcellularLocation>
        <location evidence="1">Nucleus</location>
    </subcellularLocation>
</comment>
<keyword evidence="8" id="KW-0539">Nucleus</keyword>
<dbReference type="GO" id="GO:0005680">
    <property type="term" value="C:anaphase-promoting complex"/>
    <property type="evidence" value="ECO:0007669"/>
    <property type="project" value="InterPro"/>
</dbReference>
<dbReference type="GO" id="GO:0070979">
    <property type="term" value="P:protein K11-linked ubiquitination"/>
    <property type="evidence" value="ECO:0007669"/>
    <property type="project" value="TreeGrafter"/>
</dbReference>
<evidence type="ECO:0000256" key="7">
    <source>
        <dbReference type="ARBA" id="ARBA00022786"/>
    </source>
</evidence>
<dbReference type="OrthoDB" id="25675at2759"/>
<dbReference type="Pfam" id="PF05839">
    <property type="entry name" value="Apc13p"/>
    <property type="match status" value="1"/>
</dbReference>
<keyword evidence="6" id="KW-0498">Mitosis</keyword>
<dbReference type="KEGG" id="aten:116299133"/>
<feature type="region of interest" description="Disordered" evidence="12">
    <location>
        <begin position="33"/>
        <end position="80"/>
    </location>
</feature>
<keyword evidence="7" id="KW-0833">Ubl conjugation pathway</keyword>
<gene>
    <name evidence="14" type="primary">LOC116299133</name>
</gene>
<keyword evidence="13" id="KW-1185">Reference proteome</keyword>
<feature type="compositionally biased region" description="Basic and acidic residues" evidence="12">
    <location>
        <begin position="55"/>
        <end position="64"/>
    </location>
</feature>
<name>A0A6P8ICR1_ACTTE</name>
<dbReference type="AlphaFoldDB" id="A0A6P8ICR1"/>
<comment type="similarity">
    <text evidence="3">Belongs to the APC13 family.</text>
</comment>
<dbReference type="GeneID" id="116299133"/>
<organism evidence="13 14">
    <name type="scientific">Actinia tenebrosa</name>
    <name type="common">Australian red waratah sea anemone</name>
    <dbReference type="NCBI Taxonomy" id="6105"/>
    <lineage>
        <taxon>Eukaryota</taxon>
        <taxon>Metazoa</taxon>
        <taxon>Cnidaria</taxon>
        <taxon>Anthozoa</taxon>
        <taxon>Hexacorallia</taxon>
        <taxon>Actiniaria</taxon>
        <taxon>Actiniidae</taxon>
        <taxon>Actinia</taxon>
    </lineage>
</organism>
<evidence type="ECO:0000256" key="4">
    <source>
        <dbReference type="ARBA" id="ARBA00013935"/>
    </source>
</evidence>
<keyword evidence="5" id="KW-0132">Cell division</keyword>
<reference evidence="14" key="1">
    <citation type="submission" date="2025-08" db="UniProtKB">
        <authorList>
            <consortium name="RefSeq"/>
        </authorList>
    </citation>
    <scope>IDENTIFICATION</scope>
    <source>
        <tissue evidence="14">Tentacle</tissue>
    </source>
</reference>
<protein>
    <recommendedName>
        <fullName evidence="4">Anaphase-promoting complex subunit 13</fullName>
    </recommendedName>
    <alternativeName>
        <fullName evidence="10">Cyclosome subunit 13</fullName>
    </alternativeName>
</protein>
<accession>A0A6P8ICR1</accession>
<evidence type="ECO:0000256" key="1">
    <source>
        <dbReference type="ARBA" id="ARBA00004123"/>
    </source>
</evidence>
<evidence type="ECO:0000256" key="5">
    <source>
        <dbReference type="ARBA" id="ARBA00022618"/>
    </source>
</evidence>
<evidence type="ECO:0000256" key="8">
    <source>
        <dbReference type="ARBA" id="ARBA00023242"/>
    </source>
</evidence>
<dbReference type="GO" id="GO:0051301">
    <property type="term" value="P:cell division"/>
    <property type="evidence" value="ECO:0007669"/>
    <property type="project" value="UniProtKB-KW"/>
</dbReference>
<sequence length="80" mass="9152">MSKDSELSYSHRNGRLVDIIDDEWKNEKLPNEEIAVPEFELPPIDDTDNSGTVESLKEQEEKWTDLGISQLQESQPVNGH</sequence>
<dbReference type="Proteomes" id="UP000515163">
    <property type="component" value="Unplaced"/>
</dbReference>
<evidence type="ECO:0000256" key="2">
    <source>
        <dbReference type="ARBA" id="ARBA00004906"/>
    </source>
</evidence>
<dbReference type="PANTHER" id="PTHR28672:SF1">
    <property type="entry name" value="ANAPHASE-PROMOTING COMPLEX SUBUNIT 13"/>
    <property type="match status" value="1"/>
</dbReference>
<evidence type="ECO:0000256" key="3">
    <source>
        <dbReference type="ARBA" id="ARBA00006940"/>
    </source>
</evidence>
<keyword evidence="9" id="KW-0131">Cell cycle</keyword>
<comment type="function">
    <text evidence="11">Component of the anaphase promoting complex/cyclosome (APC/C), a cell cycle-regulated E3 ubiquitin ligase that controls progression through mitosis and the G1 phase of the cell cycle. The APC/C complex acts by mediating ubiquitination and subsequent degradation of target proteins: it mainly mediates the formation of 'Lys-11'-linked polyubiquitin chains and, to a lower extent, the formation of 'Lys-48'- and 'Lys-63'-linked polyubiquitin chains. The APC/C complex catalyzes assembly of branched 'Lys-11'-/'Lys-48'-linked branched ubiquitin chains on target proteins.</text>
</comment>
<dbReference type="InterPro" id="IPR008401">
    <property type="entry name" value="Apc13"/>
</dbReference>
<evidence type="ECO:0000256" key="6">
    <source>
        <dbReference type="ARBA" id="ARBA00022776"/>
    </source>
</evidence>
<proteinExistence type="inferred from homology"/>
<evidence type="ECO:0000256" key="11">
    <source>
        <dbReference type="ARBA" id="ARBA00045696"/>
    </source>
</evidence>
<evidence type="ECO:0000256" key="10">
    <source>
        <dbReference type="ARBA" id="ARBA00031338"/>
    </source>
</evidence>
<evidence type="ECO:0000256" key="12">
    <source>
        <dbReference type="SAM" id="MobiDB-lite"/>
    </source>
</evidence>
<comment type="pathway">
    <text evidence="2">Protein modification; protein ubiquitination.</text>
</comment>